<sequence length="154" mass="17435">METKVLKDVLLEQGEIDRYYEGQVPTSLWRALNQRSGMALFELIEEPFEMSNGRHRPPDITIVSRNNVQWVTVSEAPRGLSTWDAPGIPAGKDWSYYRIPAGTILPEGLAIVRDHYNRKAGATHHTIAPARDMPLSHFKFLLNKLAENVIKEAV</sequence>
<accession>A0ABQ5XVR3</accession>
<dbReference type="EMBL" id="BSOB01000046">
    <property type="protein sequence ID" value="GLQ94414.1"/>
    <property type="molecule type" value="Genomic_DNA"/>
</dbReference>
<name>A0ABQ5XVR3_9GAMM</name>
<evidence type="ECO:0000259" key="1">
    <source>
        <dbReference type="Pfam" id="PF18648"/>
    </source>
</evidence>
<dbReference type="InterPro" id="IPR041018">
    <property type="entry name" value="ADPRTs_Tse2"/>
</dbReference>
<dbReference type="Proteomes" id="UP001156670">
    <property type="component" value="Unassembled WGS sequence"/>
</dbReference>
<evidence type="ECO:0000313" key="2">
    <source>
        <dbReference type="EMBL" id="GLQ94414.1"/>
    </source>
</evidence>
<proteinExistence type="predicted"/>
<organism evidence="2 3">
    <name type="scientific">Dyella acidisoli</name>
    <dbReference type="NCBI Taxonomy" id="1867834"/>
    <lineage>
        <taxon>Bacteria</taxon>
        <taxon>Pseudomonadati</taxon>
        <taxon>Pseudomonadota</taxon>
        <taxon>Gammaproteobacteria</taxon>
        <taxon>Lysobacterales</taxon>
        <taxon>Rhodanobacteraceae</taxon>
        <taxon>Dyella</taxon>
    </lineage>
</organism>
<protein>
    <recommendedName>
        <fullName evidence="1">Tse2 ADP-ribosyltransferase toxin domain-containing protein</fullName>
    </recommendedName>
</protein>
<dbReference type="Pfam" id="PF18648">
    <property type="entry name" value="ADPRTs_Tse2"/>
    <property type="match status" value="1"/>
</dbReference>
<evidence type="ECO:0000313" key="3">
    <source>
        <dbReference type="Proteomes" id="UP001156670"/>
    </source>
</evidence>
<keyword evidence="3" id="KW-1185">Reference proteome</keyword>
<comment type="caution">
    <text evidence="2">The sequence shown here is derived from an EMBL/GenBank/DDBJ whole genome shotgun (WGS) entry which is preliminary data.</text>
</comment>
<dbReference type="RefSeq" id="WP_284322114.1">
    <property type="nucleotide sequence ID" value="NZ_BSOB01000046.1"/>
</dbReference>
<reference evidence="3" key="1">
    <citation type="journal article" date="2019" name="Int. J. Syst. Evol. Microbiol.">
        <title>The Global Catalogue of Microorganisms (GCM) 10K type strain sequencing project: providing services to taxonomists for standard genome sequencing and annotation.</title>
        <authorList>
            <consortium name="The Broad Institute Genomics Platform"/>
            <consortium name="The Broad Institute Genome Sequencing Center for Infectious Disease"/>
            <person name="Wu L."/>
            <person name="Ma J."/>
        </authorList>
    </citation>
    <scope>NUCLEOTIDE SEQUENCE [LARGE SCALE GENOMIC DNA]</scope>
    <source>
        <strain evidence="3">NBRC 111980</strain>
    </source>
</reference>
<gene>
    <name evidence="2" type="ORF">GCM10007901_33660</name>
</gene>
<feature type="domain" description="Tse2 ADP-ribosyltransferase toxin" evidence="1">
    <location>
        <begin position="19"/>
        <end position="153"/>
    </location>
</feature>